<gene>
    <name evidence="2" type="ORF">Q766_08020</name>
</gene>
<evidence type="ECO:0000256" key="1">
    <source>
        <dbReference type="SAM" id="Phobius"/>
    </source>
</evidence>
<protein>
    <submittedName>
        <fullName evidence="2">Uncharacterized protein</fullName>
    </submittedName>
</protein>
<evidence type="ECO:0000313" key="3">
    <source>
        <dbReference type="Proteomes" id="UP000030111"/>
    </source>
</evidence>
<dbReference type="Proteomes" id="UP000030111">
    <property type="component" value="Unassembled WGS sequence"/>
</dbReference>
<dbReference type="EMBL" id="JRLY01000005">
    <property type="protein sequence ID" value="KGO93243.1"/>
    <property type="molecule type" value="Genomic_DNA"/>
</dbReference>
<keyword evidence="1" id="KW-1133">Transmembrane helix</keyword>
<dbReference type="RefSeq" id="WP_026990786.1">
    <property type="nucleotide sequence ID" value="NZ_AUGP01000018.1"/>
</dbReference>
<sequence length="111" mass="12489">MKAASIINFIVVIGPILFGLLGLTDEEYLIHAALASIVTGAVQVIIALFMLSKHSSNLLYIYFAITGLFFILWEFLGTNFYIFALPPALALYLTYIIYIERQKEKTLQPKV</sequence>
<proteinExistence type="predicted"/>
<reference evidence="2 3" key="1">
    <citation type="submission" date="2013-09" db="EMBL/GenBank/DDBJ databases">
        <authorList>
            <person name="Zeng Z."/>
            <person name="Chen C."/>
        </authorList>
    </citation>
    <scope>NUCLEOTIDE SEQUENCE [LARGE SCALE GENOMIC DNA]</scope>
    <source>
        <strain evidence="2 3">WB 4.1-42</strain>
    </source>
</reference>
<dbReference type="OrthoDB" id="9980002at2"/>
<keyword evidence="1" id="KW-0812">Transmembrane</keyword>
<evidence type="ECO:0000313" key="2">
    <source>
        <dbReference type="EMBL" id="KGO93243.1"/>
    </source>
</evidence>
<feature type="transmembrane region" description="Helical" evidence="1">
    <location>
        <begin position="7"/>
        <end position="23"/>
    </location>
</feature>
<keyword evidence="1" id="KW-0472">Membrane</keyword>
<feature type="transmembrane region" description="Helical" evidence="1">
    <location>
        <begin position="58"/>
        <end position="75"/>
    </location>
</feature>
<feature type="transmembrane region" description="Helical" evidence="1">
    <location>
        <begin position="81"/>
        <end position="99"/>
    </location>
</feature>
<keyword evidence="3" id="KW-1185">Reference proteome</keyword>
<feature type="transmembrane region" description="Helical" evidence="1">
    <location>
        <begin position="29"/>
        <end position="51"/>
    </location>
</feature>
<organism evidence="2 3">
    <name type="scientific">Flavobacterium subsaxonicum WB 4.1-42 = DSM 21790</name>
    <dbReference type="NCBI Taxonomy" id="1121898"/>
    <lineage>
        <taxon>Bacteria</taxon>
        <taxon>Pseudomonadati</taxon>
        <taxon>Bacteroidota</taxon>
        <taxon>Flavobacteriia</taxon>
        <taxon>Flavobacteriales</taxon>
        <taxon>Flavobacteriaceae</taxon>
        <taxon>Flavobacterium</taxon>
    </lineage>
</organism>
<dbReference type="AlphaFoldDB" id="A0A0A2MP71"/>
<dbReference type="STRING" id="1121898.GCA_000422725_01959"/>
<accession>A0A0A2MP71</accession>
<name>A0A0A2MP71_9FLAO</name>
<comment type="caution">
    <text evidence="2">The sequence shown here is derived from an EMBL/GenBank/DDBJ whole genome shotgun (WGS) entry which is preliminary data.</text>
</comment>